<reference evidence="1 2" key="1">
    <citation type="journal article" date="2006" name="Nature">
        <title>Global trends of whole-genome duplications revealed by the ciliate Paramecium tetraurelia.</title>
        <authorList>
            <consortium name="Genoscope"/>
            <person name="Aury J.-M."/>
            <person name="Jaillon O."/>
            <person name="Duret L."/>
            <person name="Noel B."/>
            <person name="Jubin C."/>
            <person name="Porcel B.M."/>
            <person name="Segurens B."/>
            <person name="Daubin V."/>
            <person name="Anthouard V."/>
            <person name="Aiach N."/>
            <person name="Arnaiz O."/>
            <person name="Billaut A."/>
            <person name="Beisson J."/>
            <person name="Blanc I."/>
            <person name="Bouhouche K."/>
            <person name="Camara F."/>
            <person name="Duharcourt S."/>
            <person name="Guigo R."/>
            <person name="Gogendeau D."/>
            <person name="Katinka M."/>
            <person name="Keller A.-M."/>
            <person name="Kissmehl R."/>
            <person name="Klotz C."/>
            <person name="Koll F."/>
            <person name="Le Moue A."/>
            <person name="Lepere C."/>
            <person name="Malinsky S."/>
            <person name="Nowacki M."/>
            <person name="Nowak J.K."/>
            <person name="Plattner H."/>
            <person name="Poulain J."/>
            <person name="Ruiz F."/>
            <person name="Serrano V."/>
            <person name="Zagulski M."/>
            <person name="Dessen P."/>
            <person name="Betermier M."/>
            <person name="Weissenbach J."/>
            <person name="Scarpelli C."/>
            <person name="Schachter V."/>
            <person name="Sperling L."/>
            <person name="Meyer E."/>
            <person name="Cohen J."/>
            <person name="Wincker P."/>
        </authorList>
    </citation>
    <scope>NUCLEOTIDE SEQUENCE [LARGE SCALE GENOMIC DNA]</scope>
    <source>
        <strain evidence="1 2">Stock d4-2</strain>
    </source>
</reference>
<dbReference type="GeneID" id="5035095"/>
<dbReference type="HOGENOM" id="CLU_2390761_0_0_1"/>
<evidence type="ECO:0000313" key="2">
    <source>
        <dbReference type="Proteomes" id="UP000000600"/>
    </source>
</evidence>
<gene>
    <name evidence="1" type="ORF">GSPATT00016726001</name>
</gene>
<dbReference type="EMBL" id="CT868418">
    <property type="protein sequence ID" value="CAK81913.1"/>
    <property type="molecule type" value="Genomic_DNA"/>
</dbReference>
<dbReference type="RefSeq" id="XP_001449310.1">
    <property type="nucleotide sequence ID" value="XM_001449273.1"/>
</dbReference>
<evidence type="ECO:0000313" key="1">
    <source>
        <dbReference type="EMBL" id="CAK81913.1"/>
    </source>
</evidence>
<sequence length="94" mass="10995">MDVIIDVQNADSTYGLQSYDRGDLTTQLKGALHKINSNCIKDDLLLYDTTKFLLRIMSNYHSNTTIIQNYYYGKYLRCIRHTLCMCIRIHPKQS</sequence>
<dbReference type="InParanoid" id="A0DFU6"/>
<dbReference type="KEGG" id="ptm:GSPATT00016726001"/>
<organism evidence="1 2">
    <name type="scientific">Paramecium tetraurelia</name>
    <dbReference type="NCBI Taxonomy" id="5888"/>
    <lineage>
        <taxon>Eukaryota</taxon>
        <taxon>Sar</taxon>
        <taxon>Alveolata</taxon>
        <taxon>Ciliophora</taxon>
        <taxon>Intramacronucleata</taxon>
        <taxon>Oligohymenophorea</taxon>
        <taxon>Peniculida</taxon>
        <taxon>Parameciidae</taxon>
        <taxon>Paramecium</taxon>
    </lineage>
</organism>
<protein>
    <submittedName>
        <fullName evidence="1">Uncharacterized protein</fullName>
    </submittedName>
</protein>
<dbReference type="AlphaFoldDB" id="A0DFU6"/>
<dbReference type="Proteomes" id="UP000000600">
    <property type="component" value="Unassembled WGS sequence"/>
</dbReference>
<accession>A0DFU6</accession>
<name>A0DFU6_PARTE</name>
<proteinExistence type="predicted"/>
<keyword evidence="2" id="KW-1185">Reference proteome</keyword>